<dbReference type="Proteomes" id="UP000007058">
    <property type="component" value="Chromosome"/>
</dbReference>
<dbReference type="Pfam" id="PF13424">
    <property type="entry name" value="TPR_12"/>
    <property type="match status" value="1"/>
</dbReference>
<dbReference type="PANTHER" id="PTHR45586">
    <property type="entry name" value="TPR REPEAT-CONTAINING PROTEIN PA4667"/>
    <property type="match status" value="1"/>
</dbReference>
<dbReference type="InterPro" id="IPR051012">
    <property type="entry name" value="CellSynth/LPSAsmb/PSIAsmb"/>
</dbReference>
<evidence type="ECO:0000259" key="4">
    <source>
        <dbReference type="Pfam" id="PF08242"/>
    </source>
</evidence>
<dbReference type="SUPFAM" id="SSF53335">
    <property type="entry name" value="S-adenosyl-L-methionine-dependent methyltransferases"/>
    <property type="match status" value="1"/>
</dbReference>
<organism evidence="5 6">
    <name type="scientific">Paramagnetospirillum magneticum (strain ATCC 700264 / AMB-1)</name>
    <name type="common">Magnetospirillum magneticum</name>
    <dbReference type="NCBI Taxonomy" id="342108"/>
    <lineage>
        <taxon>Bacteria</taxon>
        <taxon>Pseudomonadati</taxon>
        <taxon>Pseudomonadota</taxon>
        <taxon>Alphaproteobacteria</taxon>
        <taxon>Rhodospirillales</taxon>
        <taxon>Magnetospirillaceae</taxon>
        <taxon>Paramagnetospirillum</taxon>
    </lineage>
</organism>
<accession>Q2W002</accession>
<dbReference type="Gene3D" id="1.25.40.10">
    <property type="entry name" value="Tetratricopeptide repeat domain"/>
    <property type="match status" value="2"/>
</dbReference>
<dbReference type="Pfam" id="PF13432">
    <property type="entry name" value="TPR_16"/>
    <property type="match status" value="2"/>
</dbReference>
<evidence type="ECO:0000256" key="1">
    <source>
        <dbReference type="ARBA" id="ARBA00022737"/>
    </source>
</evidence>
<evidence type="ECO:0000256" key="3">
    <source>
        <dbReference type="PROSITE-ProRule" id="PRU00339"/>
    </source>
</evidence>
<keyword evidence="2 3" id="KW-0802">TPR repeat</keyword>
<feature type="repeat" description="TPR" evidence="3">
    <location>
        <begin position="147"/>
        <end position="180"/>
    </location>
</feature>
<dbReference type="InterPro" id="IPR011990">
    <property type="entry name" value="TPR-like_helical_dom_sf"/>
</dbReference>
<dbReference type="GO" id="GO:0008168">
    <property type="term" value="F:methyltransferase activity"/>
    <property type="evidence" value="ECO:0007669"/>
    <property type="project" value="UniProtKB-KW"/>
</dbReference>
<dbReference type="InterPro" id="IPR013217">
    <property type="entry name" value="Methyltransf_12"/>
</dbReference>
<dbReference type="PROSITE" id="PS50005">
    <property type="entry name" value="TPR"/>
    <property type="match status" value="5"/>
</dbReference>
<evidence type="ECO:0000256" key="2">
    <source>
        <dbReference type="ARBA" id="ARBA00022803"/>
    </source>
</evidence>
<dbReference type="HOGENOM" id="CLU_034833_1_0_5"/>
<dbReference type="Gene3D" id="3.40.50.150">
    <property type="entry name" value="Vaccinia Virus protein VP39"/>
    <property type="match status" value="1"/>
</dbReference>
<feature type="domain" description="Methyltransferase type 12" evidence="4">
    <location>
        <begin position="385"/>
        <end position="475"/>
    </location>
</feature>
<dbReference type="STRING" id="342108.amb4019"/>
<dbReference type="EMBL" id="AP007255">
    <property type="protein sequence ID" value="BAE52823.1"/>
    <property type="molecule type" value="Genomic_DNA"/>
</dbReference>
<dbReference type="SMART" id="SM00028">
    <property type="entry name" value="TPR"/>
    <property type="match status" value="8"/>
</dbReference>
<name>Q2W002_PARM1</name>
<dbReference type="RefSeq" id="WP_011386372.1">
    <property type="nucleotide sequence ID" value="NC_007626.1"/>
</dbReference>
<dbReference type="Pfam" id="PF08242">
    <property type="entry name" value="Methyltransf_12"/>
    <property type="match status" value="1"/>
</dbReference>
<reference evidence="5 6" key="1">
    <citation type="journal article" date="2005" name="DNA Res.">
        <title>Complete genome sequence of the facultative anaerobic magnetotactic bacterium Magnetospirillum sp. strain AMB-1.</title>
        <authorList>
            <person name="Matsunaga T."/>
            <person name="Okamura Y."/>
            <person name="Fukuda Y."/>
            <person name="Wahyudi A.T."/>
            <person name="Murase Y."/>
            <person name="Takeyama H."/>
        </authorList>
    </citation>
    <scope>NUCLEOTIDE SEQUENCE [LARGE SCALE GENOMIC DNA]</scope>
    <source>
        <strain evidence="6">ATCC 700264 / AMB-1</strain>
    </source>
</reference>
<sequence>MSANSKPLNIGEAFGRAMAAWDDGNAAEARRLARSIVESKPDFGGAHYLLGLIALAQGQARRAAEHLTQAVAADPNQSVPRLALGRALEALDNYNSAILHYRAILSREPDHAEANARLAELLGRLGRNKAEALEHARRAVKVAPRHPEALCTLGTLLHQTGDHAEAARMLERSLEIRPDWAVALNNYGLVLGSLGQYERAVAVLSGAAELRRDHAGTRANLAAALRGMGRLDEARLHAERATKINSRDMAGWLELGLVRKALGMPEAAAAAFERAVTAAPDSVHAHYCLAEARLVLGEKNRAAKSFRRCLELDPEDRHGAALGLAQAGAGEAPARAPDAYVRQLFDDYADKFDAALVDKLAYRAPALLAQAMDKALDRRQDLDVLDAGCGTGLAAPVLRPLAARLDGIDLSGAMVDKARARGLYDGLEVGELVAGLRHHPHAYDLVVAADVLVYFGGLEDIMAATALALKPGGVFAFTVERADDCASYVLGAKNRYAHAPEYVDAVAAANGFSVVSAERASTRQEAGEDVPGLVVVLRKG</sequence>
<feature type="repeat" description="TPR" evidence="3">
    <location>
        <begin position="249"/>
        <end position="282"/>
    </location>
</feature>
<evidence type="ECO:0000313" key="5">
    <source>
        <dbReference type="EMBL" id="BAE52823.1"/>
    </source>
</evidence>
<feature type="repeat" description="TPR" evidence="3">
    <location>
        <begin position="283"/>
        <end position="316"/>
    </location>
</feature>
<dbReference type="CDD" id="cd02440">
    <property type="entry name" value="AdoMet_MTases"/>
    <property type="match status" value="1"/>
</dbReference>
<keyword evidence="5" id="KW-0808">Transferase</keyword>
<dbReference type="OrthoDB" id="465636at2"/>
<protein>
    <submittedName>
        <fullName evidence="5">Predicted methyltransferase</fullName>
    </submittedName>
</protein>
<evidence type="ECO:0000313" key="6">
    <source>
        <dbReference type="Proteomes" id="UP000007058"/>
    </source>
</evidence>
<dbReference type="InterPro" id="IPR029063">
    <property type="entry name" value="SAM-dependent_MTases_sf"/>
</dbReference>
<dbReference type="Pfam" id="PF13181">
    <property type="entry name" value="TPR_8"/>
    <property type="match status" value="1"/>
</dbReference>
<dbReference type="Pfam" id="PF13374">
    <property type="entry name" value="TPR_10"/>
    <property type="match status" value="1"/>
</dbReference>
<dbReference type="KEGG" id="mag:amb4019"/>
<dbReference type="InterPro" id="IPR019734">
    <property type="entry name" value="TPR_rpt"/>
</dbReference>
<keyword evidence="1" id="KW-0677">Repeat</keyword>
<feature type="repeat" description="TPR" evidence="3">
    <location>
        <begin position="44"/>
        <end position="77"/>
    </location>
</feature>
<feature type="repeat" description="TPR" evidence="3">
    <location>
        <begin position="78"/>
        <end position="111"/>
    </location>
</feature>
<keyword evidence="5" id="KW-0489">Methyltransferase</keyword>
<keyword evidence="6" id="KW-1185">Reference proteome</keyword>
<dbReference type="AlphaFoldDB" id="Q2W002"/>
<proteinExistence type="predicted"/>
<dbReference type="PANTHER" id="PTHR45586:SF1">
    <property type="entry name" value="LIPOPOLYSACCHARIDE ASSEMBLY PROTEIN B"/>
    <property type="match status" value="1"/>
</dbReference>
<dbReference type="SUPFAM" id="SSF48452">
    <property type="entry name" value="TPR-like"/>
    <property type="match status" value="2"/>
</dbReference>
<gene>
    <name evidence="5" type="ordered locus">amb4019</name>
</gene>
<dbReference type="GO" id="GO:0032259">
    <property type="term" value="P:methylation"/>
    <property type="evidence" value="ECO:0007669"/>
    <property type="project" value="UniProtKB-KW"/>
</dbReference>